<accession>A0A927BY93</accession>
<organism evidence="2 3">
    <name type="scientific">Paenibacillus sabuli</name>
    <dbReference type="NCBI Taxonomy" id="2772509"/>
    <lineage>
        <taxon>Bacteria</taxon>
        <taxon>Bacillati</taxon>
        <taxon>Bacillota</taxon>
        <taxon>Bacilli</taxon>
        <taxon>Bacillales</taxon>
        <taxon>Paenibacillaceae</taxon>
        <taxon>Paenibacillus</taxon>
    </lineage>
</organism>
<evidence type="ECO:0000313" key="3">
    <source>
        <dbReference type="Proteomes" id="UP000621560"/>
    </source>
</evidence>
<reference evidence="2" key="1">
    <citation type="submission" date="2020-09" db="EMBL/GenBank/DDBJ databases">
        <title>A novel bacterium of genus Paenibacillus, isolated from South China Sea.</title>
        <authorList>
            <person name="Huang H."/>
            <person name="Mo K."/>
            <person name="Hu Y."/>
        </authorList>
    </citation>
    <scope>NUCLEOTIDE SEQUENCE</scope>
    <source>
        <strain evidence="2">IB182496</strain>
    </source>
</reference>
<dbReference type="AlphaFoldDB" id="A0A927BY93"/>
<protein>
    <submittedName>
        <fullName evidence="2">Uncharacterized protein</fullName>
    </submittedName>
</protein>
<evidence type="ECO:0000313" key="2">
    <source>
        <dbReference type="EMBL" id="MBD2847825.1"/>
    </source>
</evidence>
<evidence type="ECO:0000256" key="1">
    <source>
        <dbReference type="SAM" id="MobiDB-lite"/>
    </source>
</evidence>
<sequence length="346" mass="37814">MQNWDIRLASQVEAPELAIAPDKRLPFGWRAIPVQASGGAATGLYWKADADEWTGTSARLRVTVALDVREEKRIEVLLTESKTAVGELDIRYAYVFQPFELLLDQAAATAALREGLSLRMTKGEQPLWLFFEPAAPQPSTLYVPHLLLDSGVAQEGRLDAGAGSAAARQPHPQPQSQLQPGETEARREAFLTRMLSYDSIQEYSWMGGCVLDGLLALTRCASLPAGMAPQATIEAQLALFYDAHGGLRYENPRSEPMDGRVCNIEMTLPFAIVAQVWPDHPSLAVALDFWLGRAEADEENVIQDGDTLSAEGSYTIAYPLAVLARLRADGELAELAGGSYWRDGID</sequence>
<dbReference type="RefSeq" id="WP_190920925.1">
    <property type="nucleotide sequence ID" value="NZ_JACXIZ010000045.1"/>
</dbReference>
<gene>
    <name evidence="2" type="ORF">IDH44_21740</name>
</gene>
<dbReference type="Proteomes" id="UP000621560">
    <property type="component" value="Unassembled WGS sequence"/>
</dbReference>
<feature type="region of interest" description="Disordered" evidence="1">
    <location>
        <begin position="159"/>
        <end position="184"/>
    </location>
</feature>
<dbReference type="EMBL" id="JACXIZ010000045">
    <property type="protein sequence ID" value="MBD2847825.1"/>
    <property type="molecule type" value="Genomic_DNA"/>
</dbReference>
<proteinExistence type="predicted"/>
<comment type="caution">
    <text evidence="2">The sequence shown here is derived from an EMBL/GenBank/DDBJ whole genome shotgun (WGS) entry which is preliminary data.</text>
</comment>
<keyword evidence="3" id="KW-1185">Reference proteome</keyword>
<name>A0A927BY93_9BACL</name>